<comment type="caution">
    <text evidence="2">The sequence shown here is derived from an EMBL/GenBank/DDBJ whole genome shotgun (WGS) entry which is preliminary data.</text>
</comment>
<dbReference type="Gene3D" id="2.60.40.1930">
    <property type="match status" value="1"/>
</dbReference>
<evidence type="ECO:0000313" key="3">
    <source>
        <dbReference type="Proteomes" id="UP000244090"/>
    </source>
</evidence>
<proteinExistence type="predicted"/>
<dbReference type="AlphaFoldDB" id="A0A2T6BR49"/>
<keyword evidence="3" id="KW-1185">Reference proteome</keyword>
<accession>A0A2T6BR49</accession>
<dbReference type="Proteomes" id="UP000244090">
    <property type="component" value="Unassembled WGS sequence"/>
</dbReference>
<evidence type="ECO:0008006" key="4">
    <source>
        <dbReference type="Google" id="ProtNLM"/>
    </source>
</evidence>
<name>A0A2T6BR49_9FLAO</name>
<reference evidence="2 3" key="1">
    <citation type="submission" date="2018-04" db="EMBL/GenBank/DDBJ databases">
        <title>Genomic Encyclopedia of Archaeal and Bacterial Type Strains, Phase II (KMG-II): from individual species to whole genera.</title>
        <authorList>
            <person name="Goeker M."/>
        </authorList>
    </citation>
    <scope>NUCLEOTIDE SEQUENCE [LARGE SCALE GENOMIC DNA]</scope>
    <source>
        <strain evidence="2 3">DSM 25731</strain>
    </source>
</reference>
<evidence type="ECO:0000313" key="2">
    <source>
        <dbReference type="EMBL" id="PTX58529.1"/>
    </source>
</evidence>
<evidence type="ECO:0000256" key="1">
    <source>
        <dbReference type="SAM" id="SignalP"/>
    </source>
</evidence>
<feature type="signal peptide" evidence="1">
    <location>
        <begin position="1"/>
        <end position="21"/>
    </location>
</feature>
<organism evidence="2 3">
    <name type="scientific">Kordia periserrulae</name>
    <dbReference type="NCBI Taxonomy" id="701523"/>
    <lineage>
        <taxon>Bacteria</taxon>
        <taxon>Pseudomonadati</taxon>
        <taxon>Bacteroidota</taxon>
        <taxon>Flavobacteriia</taxon>
        <taxon>Flavobacteriales</taxon>
        <taxon>Flavobacteriaceae</taxon>
        <taxon>Kordia</taxon>
    </lineage>
</organism>
<dbReference type="EMBL" id="QBKT01000013">
    <property type="protein sequence ID" value="PTX58529.1"/>
    <property type="molecule type" value="Genomic_DNA"/>
</dbReference>
<feature type="chain" id="PRO_5015402168" description="MG2 domain-containing protein" evidence="1">
    <location>
        <begin position="22"/>
        <end position="782"/>
    </location>
</feature>
<sequence length="782" mass="89738">MKKTTFFLLCLITTLPFISFGQTQTTIEDEYYSYFKLPREGLFLHLNKTTYFKGEEIWFKGYAYDQRNQLASKGTTNIKVGIYDDEGNQVKKGLYAAQNGVTYGNFAVDSIFSAGTYYIKAETNWMKNFKENDAFIQKIEILTDTQTTDNTKGEVAKYDFQFLPEGGHLVANTLSNIGFKVIDNNGKGVIASGVVYDSNKKEVASFKSNALGMGKFLLQPQKNTKYTAEITLKNDSTITTKLPEIKTQGISLMLQNSLDDKVILDFSTNEETLKNNAEKAYKILIHQSGKLKIATLQFSDVKKAVSIQRNQLFKGINIITVFDENKKPILERIFFNDDGIKSSKINVTKLNNVKDSIILSVNELQLNENANVSISILPEETEAYHPKHSIISAFYLKPHAKGFIENPKYYFENMDKKKKYELDILLLTQGWSRYDWKDIFSKKPLTTHRFENGITISGRVNRPASGVEQLFLHATKNHPAKFIDLDENQSFKLTNFFLEKEEEIRFSYINDKGALKKPSMYLRFLISNEEDKLSESYLNETKKIQSVTSNFNIPKDFFYENAEALDTVLLKAEKKKETPKFNNLFMNNPSVTEITLEEYSRYINIVQYLNFNGFNASEDMGRVFITSRIPKAGEPAVFFNDVRLRNFDILYNMSLAEIERIVTDRYSVIPTMQQQTTGVIKIYSRQTPLFKKSGNTAVYLSAQSPETFETGKKYYAPKYASYLNPIFQKYGTVSWLPMVELNTKDATVFKIYDTYTKNITLFIEGISESGQLISERKTIQIR</sequence>
<protein>
    <recommendedName>
        <fullName evidence="4">MG2 domain-containing protein</fullName>
    </recommendedName>
</protein>
<dbReference type="RefSeq" id="WP_108116720.1">
    <property type="nucleotide sequence ID" value="NZ_QBKT01000013.1"/>
</dbReference>
<keyword evidence="1" id="KW-0732">Signal</keyword>
<dbReference type="OrthoDB" id="679547at2"/>
<gene>
    <name evidence="2" type="ORF">C8N46_11319</name>
</gene>